<dbReference type="InterPro" id="IPR006140">
    <property type="entry name" value="D-isomer_DH_NAD-bd"/>
</dbReference>
<comment type="similarity">
    <text evidence="1">Belongs to the D-isomer specific 2-hydroxyacid dehydrogenase family.</text>
</comment>
<name>W4M600_9BACT</name>
<dbReference type="AlphaFoldDB" id="W4M600"/>
<dbReference type="InterPro" id="IPR029752">
    <property type="entry name" value="D-isomer_DH_CS1"/>
</dbReference>
<evidence type="ECO:0000313" key="5">
    <source>
        <dbReference type="EMBL" id="ETX05640.1"/>
    </source>
</evidence>
<dbReference type="GO" id="GO:0030267">
    <property type="term" value="F:glyoxylate reductase (NADPH) activity"/>
    <property type="evidence" value="ECO:0007669"/>
    <property type="project" value="TreeGrafter"/>
</dbReference>
<dbReference type="EMBL" id="AZHX01000909">
    <property type="protein sequence ID" value="ETX05640.1"/>
    <property type="molecule type" value="Genomic_DNA"/>
</dbReference>
<evidence type="ECO:0000259" key="4">
    <source>
        <dbReference type="Pfam" id="PF02826"/>
    </source>
</evidence>
<keyword evidence="3" id="KW-0520">NAD</keyword>
<dbReference type="PANTHER" id="PTHR10996">
    <property type="entry name" value="2-HYDROXYACID DEHYDROGENASE-RELATED"/>
    <property type="match status" value="1"/>
</dbReference>
<protein>
    <recommendedName>
        <fullName evidence="4">D-isomer specific 2-hydroxyacid dehydrogenase NAD-binding domain-containing protein</fullName>
    </recommendedName>
</protein>
<evidence type="ECO:0000256" key="2">
    <source>
        <dbReference type="ARBA" id="ARBA00023002"/>
    </source>
</evidence>
<comment type="caution">
    <text evidence="5">The sequence shown here is derived from an EMBL/GenBank/DDBJ whole genome shotgun (WGS) entry which is preliminary data.</text>
</comment>
<proteinExistence type="inferred from homology"/>
<feature type="non-terminal residue" evidence="5">
    <location>
        <position position="231"/>
    </location>
</feature>
<dbReference type="Gene3D" id="3.40.50.720">
    <property type="entry name" value="NAD(P)-binding Rossmann-like Domain"/>
    <property type="match status" value="2"/>
</dbReference>
<gene>
    <name evidence="5" type="ORF">ETSY2_21790</name>
</gene>
<dbReference type="InterPro" id="IPR036291">
    <property type="entry name" value="NAD(P)-bd_dom_sf"/>
</dbReference>
<keyword evidence="6" id="KW-1185">Reference proteome</keyword>
<dbReference type="InterPro" id="IPR029753">
    <property type="entry name" value="D-isomer_DH_CS"/>
</dbReference>
<dbReference type="SUPFAM" id="SSF52283">
    <property type="entry name" value="Formate/glycerate dehydrogenase catalytic domain-like"/>
    <property type="match status" value="1"/>
</dbReference>
<evidence type="ECO:0000256" key="1">
    <source>
        <dbReference type="ARBA" id="ARBA00005854"/>
    </source>
</evidence>
<dbReference type="InterPro" id="IPR050223">
    <property type="entry name" value="D-isomer_2-hydroxyacid_DH"/>
</dbReference>
<evidence type="ECO:0000313" key="6">
    <source>
        <dbReference type="Proteomes" id="UP000019140"/>
    </source>
</evidence>
<dbReference type="PROSITE" id="PS00065">
    <property type="entry name" value="D_2_HYDROXYACID_DH_1"/>
    <property type="match status" value="1"/>
</dbReference>
<dbReference type="GO" id="GO:0005829">
    <property type="term" value="C:cytosol"/>
    <property type="evidence" value="ECO:0007669"/>
    <property type="project" value="TreeGrafter"/>
</dbReference>
<reference evidence="5 6" key="1">
    <citation type="journal article" date="2014" name="Nature">
        <title>An environmental bacterial taxon with a large and distinct metabolic repertoire.</title>
        <authorList>
            <person name="Wilson M.C."/>
            <person name="Mori T."/>
            <person name="Ruckert C."/>
            <person name="Uria A.R."/>
            <person name="Helf M.J."/>
            <person name="Takada K."/>
            <person name="Gernert C."/>
            <person name="Steffens U.A."/>
            <person name="Heycke N."/>
            <person name="Schmitt S."/>
            <person name="Rinke C."/>
            <person name="Helfrich E.J."/>
            <person name="Brachmann A.O."/>
            <person name="Gurgui C."/>
            <person name="Wakimoto T."/>
            <person name="Kracht M."/>
            <person name="Crusemann M."/>
            <person name="Hentschel U."/>
            <person name="Abe I."/>
            <person name="Matsunaga S."/>
            <person name="Kalinowski J."/>
            <person name="Takeyama H."/>
            <person name="Piel J."/>
        </authorList>
    </citation>
    <scope>NUCLEOTIDE SEQUENCE [LARGE SCALE GENOMIC DNA]</scope>
    <source>
        <strain evidence="6">TSY2</strain>
    </source>
</reference>
<dbReference type="Pfam" id="PF02826">
    <property type="entry name" value="2-Hacid_dh_C"/>
    <property type="match status" value="1"/>
</dbReference>
<feature type="domain" description="D-isomer specific 2-hydroxyacid dehydrogenase NAD-binding" evidence="4">
    <location>
        <begin position="110"/>
        <end position="231"/>
    </location>
</feature>
<sequence>MSTNVYVLSPDDPYQLDIFKRFAPEDAEVIWVDNRQSIGEQAAQLRDASAIVIVPSEFSVDLALKCPNLKLLQTVSAGTNMIDIKAFEEIGIQVANNGGGNAVAVAEHTIALMVSVYRKLDLQIQAVKDRQWAGNLRQTWFEQTFELTDKTVGIIGLGRIGQRVARRLQGWDCNIVYHDIAEFPPALGEALHLTPLSMDDLLKTSDIVTLHVPLTRETRGIISDREFDLMK</sequence>
<dbReference type="HOGENOM" id="CLU_019796_1_3_7"/>
<organism evidence="5 6">
    <name type="scientific">Candidatus Entotheonella gemina</name>
    <dbReference type="NCBI Taxonomy" id="1429439"/>
    <lineage>
        <taxon>Bacteria</taxon>
        <taxon>Pseudomonadati</taxon>
        <taxon>Nitrospinota/Tectimicrobiota group</taxon>
        <taxon>Candidatus Tectimicrobiota</taxon>
        <taxon>Candidatus Entotheonellia</taxon>
        <taxon>Candidatus Entotheonellales</taxon>
        <taxon>Candidatus Entotheonellaceae</taxon>
        <taxon>Candidatus Entotheonella</taxon>
    </lineage>
</organism>
<keyword evidence="2" id="KW-0560">Oxidoreductase</keyword>
<dbReference type="GO" id="GO:0051287">
    <property type="term" value="F:NAD binding"/>
    <property type="evidence" value="ECO:0007669"/>
    <property type="project" value="InterPro"/>
</dbReference>
<dbReference type="SUPFAM" id="SSF51735">
    <property type="entry name" value="NAD(P)-binding Rossmann-fold domains"/>
    <property type="match status" value="1"/>
</dbReference>
<accession>W4M600</accession>
<dbReference type="Proteomes" id="UP000019140">
    <property type="component" value="Unassembled WGS sequence"/>
</dbReference>
<dbReference type="PANTHER" id="PTHR10996:SF178">
    <property type="entry name" value="2-HYDROXYACID DEHYDROGENASE YGL185C-RELATED"/>
    <property type="match status" value="1"/>
</dbReference>
<dbReference type="GO" id="GO:0016618">
    <property type="term" value="F:hydroxypyruvate reductase [NAD(P)H] activity"/>
    <property type="evidence" value="ECO:0007669"/>
    <property type="project" value="TreeGrafter"/>
</dbReference>
<dbReference type="PROSITE" id="PS00670">
    <property type="entry name" value="D_2_HYDROXYACID_DH_2"/>
    <property type="match status" value="1"/>
</dbReference>
<evidence type="ECO:0000256" key="3">
    <source>
        <dbReference type="ARBA" id="ARBA00023027"/>
    </source>
</evidence>